<evidence type="ECO:0008006" key="4">
    <source>
        <dbReference type="Google" id="ProtNLM"/>
    </source>
</evidence>
<keyword evidence="1" id="KW-0812">Transmembrane</keyword>
<feature type="transmembrane region" description="Helical" evidence="1">
    <location>
        <begin position="116"/>
        <end position="134"/>
    </location>
</feature>
<evidence type="ECO:0000313" key="2">
    <source>
        <dbReference type="EMBL" id="TWT62024.1"/>
    </source>
</evidence>
<dbReference type="AlphaFoldDB" id="A0A5C5XGS9"/>
<dbReference type="InterPro" id="IPR007404">
    <property type="entry name" value="YdjM-like"/>
</dbReference>
<dbReference type="RefSeq" id="WP_146503928.1">
    <property type="nucleotide sequence ID" value="NZ_SJPG01000001.1"/>
</dbReference>
<evidence type="ECO:0000313" key="3">
    <source>
        <dbReference type="Proteomes" id="UP000316095"/>
    </source>
</evidence>
<keyword evidence="3" id="KW-1185">Reference proteome</keyword>
<feature type="transmembrane region" description="Helical" evidence="1">
    <location>
        <begin position="194"/>
        <end position="213"/>
    </location>
</feature>
<feature type="transmembrane region" description="Helical" evidence="1">
    <location>
        <begin position="140"/>
        <end position="160"/>
    </location>
</feature>
<dbReference type="Proteomes" id="UP000316095">
    <property type="component" value="Unassembled WGS sequence"/>
</dbReference>
<comment type="caution">
    <text evidence="2">The sequence shown here is derived from an EMBL/GenBank/DDBJ whole genome shotgun (WGS) entry which is preliminary data.</text>
</comment>
<evidence type="ECO:0000256" key="1">
    <source>
        <dbReference type="SAM" id="Phobius"/>
    </source>
</evidence>
<accession>A0A5C5XGS9</accession>
<proteinExistence type="predicted"/>
<dbReference type="EMBL" id="SJPG01000001">
    <property type="protein sequence ID" value="TWT62024.1"/>
    <property type="molecule type" value="Genomic_DNA"/>
</dbReference>
<name>A0A5C5XGS9_9PLAN</name>
<protein>
    <recommendedName>
        <fullName evidence="4">Metal-dependent hydrolase</fullName>
    </recommendedName>
</protein>
<dbReference type="Pfam" id="PF04307">
    <property type="entry name" value="YdjM"/>
    <property type="match status" value="1"/>
</dbReference>
<keyword evidence="1" id="KW-1133">Transmembrane helix</keyword>
<dbReference type="OrthoDB" id="5295350at2"/>
<feature type="transmembrane region" description="Helical" evidence="1">
    <location>
        <begin position="89"/>
        <end position="109"/>
    </location>
</feature>
<reference evidence="2 3" key="1">
    <citation type="submission" date="2019-02" db="EMBL/GenBank/DDBJ databases">
        <title>Deep-cultivation of Planctomycetes and their phenomic and genomic characterization uncovers novel biology.</title>
        <authorList>
            <person name="Wiegand S."/>
            <person name="Jogler M."/>
            <person name="Boedeker C."/>
            <person name="Pinto D."/>
            <person name="Vollmers J."/>
            <person name="Rivas-Marin E."/>
            <person name="Kohn T."/>
            <person name="Peeters S.H."/>
            <person name="Heuer A."/>
            <person name="Rast P."/>
            <person name="Oberbeckmann S."/>
            <person name="Bunk B."/>
            <person name="Jeske O."/>
            <person name="Meyerdierks A."/>
            <person name="Storesund J.E."/>
            <person name="Kallscheuer N."/>
            <person name="Luecker S."/>
            <person name="Lage O.M."/>
            <person name="Pohl T."/>
            <person name="Merkel B.J."/>
            <person name="Hornburger P."/>
            <person name="Mueller R.-W."/>
            <person name="Bruemmer F."/>
            <person name="Labrenz M."/>
            <person name="Spormann A.M."/>
            <person name="Op Den Camp H."/>
            <person name="Overmann J."/>
            <person name="Amann R."/>
            <person name="Jetten M.S.M."/>
            <person name="Mascher T."/>
            <person name="Medema M.H."/>
            <person name="Devos D.P."/>
            <person name="Kaster A.-K."/>
            <person name="Ovreas L."/>
            <person name="Rohde M."/>
            <person name="Galperin M.Y."/>
            <person name="Jogler C."/>
        </authorList>
    </citation>
    <scope>NUCLEOTIDE SEQUENCE [LARGE SCALE GENOMIC DNA]</scope>
    <source>
        <strain evidence="2 3">Pan54</strain>
    </source>
</reference>
<sequence length="245" mass="26406">MAAFREHVTVSGVLGLGYGMTAWIAYGFTPIESTLAGFLTAFGGMLPDLDSKTSRPVRELFGILAAVGPLLVLGETLKALHLPPTRESGALTFIALYLLIRYGGAYLVGKVATHRGMFHSIPAALITGQIAFLAHCDSPIPTKWLIALGIMIGFFSHLILDEAYSVQWTGVRVRLKKSAGTALKMIGKDHAANIVTYGILITLSYAVAGNIILDLENNKKTVELEPVQLHQTAEFPDDLSDTVVR</sequence>
<gene>
    <name evidence="2" type="ORF">Pan54_27630</name>
</gene>
<organism evidence="2 3">
    <name type="scientific">Rubinisphaera italica</name>
    <dbReference type="NCBI Taxonomy" id="2527969"/>
    <lineage>
        <taxon>Bacteria</taxon>
        <taxon>Pseudomonadati</taxon>
        <taxon>Planctomycetota</taxon>
        <taxon>Planctomycetia</taxon>
        <taxon>Planctomycetales</taxon>
        <taxon>Planctomycetaceae</taxon>
        <taxon>Rubinisphaera</taxon>
    </lineage>
</organism>
<keyword evidence="1" id="KW-0472">Membrane</keyword>